<keyword evidence="4" id="KW-1185">Reference proteome</keyword>
<reference evidence="3 4" key="1">
    <citation type="submission" date="2019-06" db="EMBL/GenBank/DDBJ databases">
        <authorList>
            <person name="Li M."/>
        </authorList>
    </citation>
    <scope>NUCLEOTIDE SEQUENCE [LARGE SCALE GENOMIC DNA]</scope>
    <source>
        <strain evidence="3 4">BGMRC6574</strain>
    </source>
</reference>
<feature type="region of interest" description="Disordered" evidence="1">
    <location>
        <begin position="1"/>
        <end position="25"/>
    </location>
</feature>
<sequence length="62" mass="7026">MFLDLKNYDPPPEPWHPEPQKKGLSPRGEKVLLWLLFLNFLMLLIAPIGGATIVQGIIAIFQ</sequence>
<organism evidence="3 4">
    <name type="scientific">Pararhizobium mangrovi</name>
    <dbReference type="NCBI Taxonomy" id="2590452"/>
    <lineage>
        <taxon>Bacteria</taxon>
        <taxon>Pseudomonadati</taxon>
        <taxon>Pseudomonadota</taxon>
        <taxon>Alphaproteobacteria</taxon>
        <taxon>Hyphomicrobiales</taxon>
        <taxon>Rhizobiaceae</taxon>
        <taxon>Rhizobium/Agrobacterium group</taxon>
        <taxon>Pararhizobium</taxon>
    </lineage>
</organism>
<protein>
    <submittedName>
        <fullName evidence="3">Uncharacterized protein</fullName>
    </submittedName>
</protein>
<name>A0A506U0C5_9HYPH</name>
<dbReference type="AlphaFoldDB" id="A0A506U0C5"/>
<keyword evidence="2" id="KW-0472">Membrane</keyword>
<keyword evidence="2" id="KW-1133">Transmembrane helix</keyword>
<accession>A0A506U0C5</accession>
<dbReference type="EMBL" id="VHLH01000025">
    <property type="protein sequence ID" value="TPW26918.1"/>
    <property type="molecule type" value="Genomic_DNA"/>
</dbReference>
<proteinExistence type="predicted"/>
<evidence type="ECO:0000313" key="3">
    <source>
        <dbReference type="EMBL" id="TPW26918.1"/>
    </source>
</evidence>
<dbReference type="Proteomes" id="UP000320314">
    <property type="component" value="Unassembled WGS sequence"/>
</dbReference>
<comment type="caution">
    <text evidence="3">The sequence shown here is derived from an EMBL/GenBank/DDBJ whole genome shotgun (WGS) entry which is preliminary data.</text>
</comment>
<evidence type="ECO:0000313" key="4">
    <source>
        <dbReference type="Proteomes" id="UP000320314"/>
    </source>
</evidence>
<gene>
    <name evidence="3" type="ORF">FJU11_13165</name>
</gene>
<dbReference type="RefSeq" id="WP_141167534.1">
    <property type="nucleotide sequence ID" value="NZ_VHLH01000025.1"/>
</dbReference>
<evidence type="ECO:0000256" key="1">
    <source>
        <dbReference type="SAM" id="MobiDB-lite"/>
    </source>
</evidence>
<evidence type="ECO:0000256" key="2">
    <source>
        <dbReference type="SAM" id="Phobius"/>
    </source>
</evidence>
<keyword evidence="2" id="KW-0812">Transmembrane</keyword>
<feature type="transmembrane region" description="Helical" evidence="2">
    <location>
        <begin position="31"/>
        <end position="61"/>
    </location>
</feature>